<dbReference type="AlphaFoldDB" id="A0A4P9YHK7"/>
<dbReference type="EMBL" id="ML005357">
    <property type="protein sequence ID" value="RKP18835.1"/>
    <property type="molecule type" value="Genomic_DNA"/>
</dbReference>
<name>A0A4P9YHK7_ROZAC</name>
<gene>
    <name evidence="1" type="ORF">ROZALSC1DRAFT_29515</name>
</gene>
<proteinExistence type="predicted"/>
<accession>A0A4P9YHK7</accession>
<dbReference type="Proteomes" id="UP000281549">
    <property type="component" value="Unassembled WGS sequence"/>
</dbReference>
<organism evidence="1 2">
    <name type="scientific">Rozella allomycis (strain CSF55)</name>
    <dbReference type="NCBI Taxonomy" id="988480"/>
    <lineage>
        <taxon>Eukaryota</taxon>
        <taxon>Fungi</taxon>
        <taxon>Fungi incertae sedis</taxon>
        <taxon>Cryptomycota</taxon>
        <taxon>Cryptomycota incertae sedis</taxon>
        <taxon>Rozella</taxon>
    </lineage>
</organism>
<evidence type="ECO:0000313" key="2">
    <source>
        <dbReference type="Proteomes" id="UP000281549"/>
    </source>
</evidence>
<evidence type="ECO:0000313" key="1">
    <source>
        <dbReference type="EMBL" id="RKP18835.1"/>
    </source>
</evidence>
<reference evidence="2" key="1">
    <citation type="journal article" date="2018" name="Nat. Microbiol.">
        <title>Leveraging single-cell genomics to expand the fungal tree of life.</title>
        <authorList>
            <person name="Ahrendt S.R."/>
            <person name="Quandt C.A."/>
            <person name="Ciobanu D."/>
            <person name="Clum A."/>
            <person name="Salamov A."/>
            <person name="Andreopoulos B."/>
            <person name="Cheng J.F."/>
            <person name="Woyke T."/>
            <person name="Pelin A."/>
            <person name="Henrissat B."/>
            <person name="Reynolds N.K."/>
            <person name="Benny G.L."/>
            <person name="Smith M.E."/>
            <person name="James T.Y."/>
            <person name="Grigoriev I.V."/>
        </authorList>
    </citation>
    <scope>NUCLEOTIDE SEQUENCE [LARGE SCALE GENOMIC DNA]</scope>
    <source>
        <strain evidence="2">CSF55</strain>
    </source>
</reference>
<sequence length="206" mass="23201">MKNDAKMCFHGCSQKYEPSHDCPKQTDDFEVMEQTIYDLENSTLSYPTYIESADEEIFDDVKPSINGSIGLASAGASCKRIGYTEEVKVIHGGVTIYHEFEIMNLGKDKDKNIDCIFGTAKSKIINLPEEIQNASFEFVANKLDETKELHSIYYASYLKLYQSKLRQNIEILLNANSQIVGFCNAPDAVVEINTGTAKAVNIRQYR</sequence>
<protein>
    <submittedName>
        <fullName evidence="1">Uncharacterized protein</fullName>
    </submittedName>
</protein>